<feature type="region of interest" description="Disordered" evidence="1">
    <location>
        <begin position="1"/>
        <end position="50"/>
    </location>
</feature>
<comment type="caution">
    <text evidence="3">The sequence shown here is derived from an EMBL/GenBank/DDBJ whole genome shotgun (WGS) entry which is preliminary data.</text>
</comment>
<dbReference type="InParanoid" id="A0A409XYW0"/>
<dbReference type="AlphaFoldDB" id="A0A409XYW0"/>
<dbReference type="Proteomes" id="UP000284706">
    <property type="component" value="Unassembled WGS sequence"/>
</dbReference>
<evidence type="ECO:0000313" key="4">
    <source>
        <dbReference type="Proteomes" id="UP000284706"/>
    </source>
</evidence>
<proteinExistence type="predicted"/>
<organism evidence="3 4">
    <name type="scientific">Gymnopilus dilepis</name>
    <dbReference type="NCBI Taxonomy" id="231916"/>
    <lineage>
        <taxon>Eukaryota</taxon>
        <taxon>Fungi</taxon>
        <taxon>Dikarya</taxon>
        <taxon>Basidiomycota</taxon>
        <taxon>Agaricomycotina</taxon>
        <taxon>Agaricomycetes</taxon>
        <taxon>Agaricomycetidae</taxon>
        <taxon>Agaricales</taxon>
        <taxon>Agaricineae</taxon>
        <taxon>Hymenogastraceae</taxon>
        <taxon>Gymnopilus</taxon>
    </lineage>
</organism>
<dbReference type="EMBL" id="NHYE01001407">
    <property type="protein sequence ID" value="PPQ95903.1"/>
    <property type="molecule type" value="Genomic_DNA"/>
</dbReference>
<name>A0A409XYW0_9AGAR</name>
<dbReference type="InterPro" id="IPR010730">
    <property type="entry name" value="HET"/>
</dbReference>
<accession>A0A409XYW0</accession>
<gene>
    <name evidence="3" type="ORF">CVT26_015589</name>
</gene>
<dbReference type="PANTHER" id="PTHR33112:SF1">
    <property type="entry name" value="HETEROKARYON INCOMPATIBILITY DOMAIN-CONTAINING PROTEIN"/>
    <property type="match status" value="1"/>
</dbReference>
<dbReference type="PANTHER" id="PTHR33112">
    <property type="entry name" value="DOMAIN PROTEIN, PUTATIVE-RELATED"/>
    <property type="match status" value="1"/>
</dbReference>
<keyword evidence="4" id="KW-1185">Reference proteome</keyword>
<dbReference type="OrthoDB" id="2958217at2759"/>
<dbReference type="Pfam" id="PF06985">
    <property type="entry name" value="HET"/>
    <property type="match status" value="1"/>
</dbReference>
<protein>
    <recommendedName>
        <fullName evidence="2">Heterokaryon incompatibility domain-containing protein</fullName>
    </recommendedName>
</protein>
<evidence type="ECO:0000313" key="3">
    <source>
        <dbReference type="EMBL" id="PPQ95903.1"/>
    </source>
</evidence>
<evidence type="ECO:0000259" key="2">
    <source>
        <dbReference type="Pfam" id="PF06985"/>
    </source>
</evidence>
<feature type="domain" description="Heterokaryon incompatibility" evidence="2">
    <location>
        <begin position="263"/>
        <end position="418"/>
    </location>
</feature>
<evidence type="ECO:0000256" key="1">
    <source>
        <dbReference type="SAM" id="MobiDB-lite"/>
    </source>
</evidence>
<sequence>MADRGVLTLGASVDLTSPSRKAGFDEVDESDEWDSESDNANSETDEGIWRPPLLAAPMPSGSADNNLCKNCQKVGLKPRMFMVLPEDKERANNAGGSQTTLATVRHLKNRQDCALCRLILGALGHDIQPTIDGKTVSVVITWDTYGPIPDIATPNHHIPKIRVLKPRALAPDGRRIYCTGSPKDPEITILANDSPSNYKTFLVRKVGKQINFRMVRNWLRMCEKWHGSRCSSSKLSIPAMPYFRLVDVLNSCVALVSDQCIRYVALSYVWGKIDSQRMPLRLLRSNVSQLAKPGALLLPKINTAVPRTILDAMKVVSMLGFRYLWVDMLCIVQDGRDEEKMSAIQHIEDIFSAAHLTIIAAAGSDCNAGLPGVRPGSRGTVQRIERISPNLRLSLRTQYQDSINDSLPYYRRAWQFQEEKFSKRSLIFIGGQAVFKCMENDQWREDVFVEHRDAKYGTPHRQSNPDVIEQCEEFIKVYSPLKLTFEADVYPAFSSAAKFMKLHLKANLCHGIPDAFFDWFILWTPNSPQRRREKLPSWSWVGWECTAVTNISYWYSHNIKLIRKALRRRTWIIWYERDQHDEEGCRRVWIPHTRPTSSKPRNFYGSHVVSRFQVDCSLTEPTPRTVIDGPTYYASNGEGEHKTAGSGFLQFWTLSVTFTLAKEKDVDRNERVSYGVQVGLFGRDGSQLGTLSLNPEWEAANVPGVHEFILLCEGRDEPAKDGSVDDDEGWTYKIMLIEWHGDWAERVSLGSLQKEDLKQALGDGPVWKEIILG</sequence>
<reference evidence="3 4" key="1">
    <citation type="journal article" date="2018" name="Evol. Lett.">
        <title>Horizontal gene cluster transfer increased hallucinogenic mushroom diversity.</title>
        <authorList>
            <person name="Reynolds H.T."/>
            <person name="Vijayakumar V."/>
            <person name="Gluck-Thaler E."/>
            <person name="Korotkin H.B."/>
            <person name="Matheny P.B."/>
            <person name="Slot J.C."/>
        </authorList>
    </citation>
    <scope>NUCLEOTIDE SEQUENCE [LARGE SCALE GENOMIC DNA]</scope>
    <source>
        <strain evidence="3 4">SRW20</strain>
    </source>
</reference>
<feature type="compositionally biased region" description="Acidic residues" evidence="1">
    <location>
        <begin position="25"/>
        <end position="37"/>
    </location>
</feature>